<proteinExistence type="predicted"/>
<organism evidence="1 2">
    <name type="scientific">Peronosclerospora sorghi</name>
    <dbReference type="NCBI Taxonomy" id="230839"/>
    <lineage>
        <taxon>Eukaryota</taxon>
        <taxon>Sar</taxon>
        <taxon>Stramenopiles</taxon>
        <taxon>Oomycota</taxon>
        <taxon>Peronosporomycetes</taxon>
        <taxon>Peronosporales</taxon>
        <taxon>Peronosporaceae</taxon>
        <taxon>Peronosclerospora</taxon>
    </lineage>
</organism>
<protein>
    <submittedName>
        <fullName evidence="1">Uncharacterized protein</fullName>
    </submittedName>
</protein>
<keyword evidence="2" id="KW-1185">Reference proteome</keyword>
<evidence type="ECO:0000313" key="2">
    <source>
        <dbReference type="Proteomes" id="UP001163321"/>
    </source>
</evidence>
<dbReference type="Proteomes" id="UP001163321">
    <property type="component" value="Chromosome 9"/>
</dbReference>
<gene>
    <name evidence="1" type="ORF">PsorP6_013864</name>
</gene>
<sequence>MTQGKEATVCATASQVPDDIADLYAWEKTIAIEDAARKQAAKPLVAVTTPPRTAQKVKTHDAHTYTKGYKRWETSDVDPALREGDDERVSEQKRRNIGRSGDAFPSPRPVDNMSKGEGMEKEQGNAHYKRGDYVAAIESYTRCLDSNPNNVVVLSNRAMAYLKNQEFAKAEDDCTVALKADPLHIKSLLRRGTARNALGKHRLALLDFYRAATLDPKHRQHVQSTREIIRSAIKRSPKRTEFSIEVVDKSSTSKHSGVADTDTSGLHPLESSRSGTKEKGSPLDESAIASVPQNTVSLETTLEQSTTTSFPMLPKLPKKAPTTSYEFERVWKTFALRGDADQRNHLLKLRAEYLHMIDPRALCRVFKNAIESDVLCEIFHVFRHAVLSSSEVNCSPSIDSVSFVLAFVREMTKVPRFGMTVMLLSESEKQDMAWVIEQLEALLKENNQFQDSIGADLKKLYELQTNDKLIH</sequence>
<accession>A0ACC0VFP2</accession>
<dbReference type="EMBL" id="CM047588">
    <property type="protein sequence ID" value="KAI9905220.1"/>
    <property type="molecule type" value="Genomic_DNA"/>
</dbReference>
<reference evidence="1 2" key="1">
    <citation type="journal article" date="2022" name="bioRxiv">
        <title>The genome of the oomycete Peronosclerospora sorghi, a cosmopolitan pathogen of maize and sorghum, is inflated with dispersed pseudogenes.</title>
        <authorList>
            <person name="Fletcher K."/>
            <person name="Martin F."/>
            <person name="Isakeit T."/>
            <person name="Cavanaugh K."/>
            <person name="Magill C."/>
            <person name="Michelmore R."/>
        </authorList>
    </citation>
    <scope>NUCLEOTIDE SEQUENCE [LARGE SCALE GENOMIC DNA]</scope>
    <source>
        <strain evidence="1">P6</strain>
    </source>
</reference>
<comment type="caution">
    <text evidence="1">The sequence shown here is derived from an EMBL/GenBank/DDBJ whole genome shotgun (WGS) entry which is preliminary data.</text>
</comment>
<evidence type="ECO:0000313" key="1">
    <source>
        <dbReference type="EMBL" id="KAI9905220.1"/>
    </source>
</evidence>
<name>A0ACC0VFP2_9STRA</name>